<evidence type="ECO:0000313" key="2">
    <source>
        <dbReference type="Proteomes" id="UP000559256"/>
    </source>
</evidence>
<evidence type="ECO:0000313" key="1">
    <source>
        <dbReference type="EMBL" id="KAF5347094.1"/>
    </source>
</evidence>
<sequence>MQISSRITASNPIPEEYSTLSDEYLLPPDTVDDNIPSPSISDSQNTFHFDEPSLYSSAPYPNIVEPDLVAEYDDITLTPSYPDGVTLECIVECEAIAERAIQQLLQDELSELRLTARPRRRRRQRDGIDMKNIVEGKRTRRLPPRLDNFEHVDDVVPDDESSLTTIPIPEPPIPTPPIPTPPHNSHSVLGPVPPALTIRKIKTSPNKLGLYRIFNAYPLHDPDSSLEVFLRAESNVLSNPDKRPTRKPDHGLGNLQRPSFFPFLNKEEFRLMEWYYTSKSLSATTLTTLVKVLKDNFDVSKVPDNFDAGQVNKRLDAYISARKKPLPSLTSPEADPECPPYLKYGWKCSSVSIPLPCKDFKYPSEDDAPTFEVKNIWHRDIIDVIMSELQSSSFGDHHLCPHTLMWNPGDGDPEQRVYGEAYTSNRALEIEEEIFSSLPSPSDSSIENVPLYIMLWSDSTHLAEFGSALLWPIYLFFGNISKYIRGSSSNHTVHHLAYIREFFDPMADLMPQVPKKLKEHYREIYKRDIPSELWTHFKRELFQAIWRLLFTKQVKEAYKSGVIVKCSDAQTRRFFLRWFTYSKDYPERCLMLCTKNQGHFEVHEMGTAADMDRRKQKRVDNTELWEKVADARRELFVNGKPITSQAVRKLMDPESLVPTHNAFTEAFNDLGFQLFKIDPNNLCHEFDIGEFHRVFIHLVRILEAAKNNMRSIVDQRRGYSHEKACCIELRGSSAALSHDEIVKDLLWDLLAFHAYAKLRMHTDSTVASLAISMRVLGHSLRQFAKVTCPAFDTKELKEEAAACIRRAEKAAQKLDTSEALQKPKVLTSKSPLKRHYNLNTPKLHALGYYATDIPEFGTTDSHTTMIGEAEHTHSKDLYQRTAKSQFEGQIANLTGREQLIRDIADQNGLIPLSKFMPVTIASASTDSDLEAFDPTSPYWIGISEKERIDLDAFLSERRQDTAFKGFMRKLKDHLLGQLFSSEHCVEYSDEEHHTILIENESIFHHQTARFNYTSYDVRQCSDTVNPRTHPHVLALSGEGGHPYCYARVIHIFHIYARHRGPKSSDSLRIHKFYVLFVRWFDFDSETPWGFKVKRLPRVYFPHSGSPDAFGFLDPERVIRGVHIMPVYTSGQTDSLLSPTSKARQMESGDEGKIETLDWREYYIGIAADRDLFMRFRGGAVGHKSTRKYT</sequence>
<dbReference type="InterPro" id="IPR041078">
    <property type="entry name" value="Plavaka"/>
</dbReference>
<comment type="caution">
    <text evidence="1">The sequence shown here is derived from an EMBL/GenBank/DDBJ whole genome shotgun (WGS) entry which is preliminary data.</text>
</comment>
<dbReference type="OrthoDB" id="2687259at2759"/>
<organism evidence="1 2">
    <name type="scientific">Tetrapyrgos nigripes</name>
    <dbReference type="NCBI Taxonomy" id="182062"/>
    <lineage>
        <taxon>Eukaryota</taxon>
        <taxon>Fungi</taxon>
        <taxon>Dikarya</taxon>
        <taxon>Basidiomycota</taxon>
        <taxon>Agaricomycotina</taxon>
        <taxon>Agaricomycetes</taxon>
        <taxon>Agaricomycetidae</taxon>
        <taxon>Agaricales</taxon>
        <taxon>Marasmiineae</taxon>
        <taxon>Marasmiaceae</taxon>
        <taxon>Tetrapyrgos</taxon>
    </lineage>
</organism>
<dbReference type="Pfam" id="PF18759">
    <property type="entry name" value="Plavaka"/>
    <property type="match status" value="1"/>
</dbReference>
<gene>
    <name evidence="1" type="ORF">D9758_011661</name>
</gene>
<accession>A0A8H5CTI6</accession>
<name>A0A8H5CTI6_9AGAR</name>
<proteinExistence type="predicted"/>
<reference evidence="1 2" key="1">
    <citation type="journal article" date="2020" name="ISME J.">
        <title>Uncovering the hidden diversity of litter-decomposition mechanisms in mushroom-forming fungi.</title>
        <authorList>
            <person name="Floudas D."/>
            <person name="Bentzer J."/>
            <person name="Ahren D."/>
            <person name="Johansson T."/>
            <person name="Persson P."/>
            <person name="Tunlid A."/>
        </authorList>
    </citation>
    <scope>NUCLEOTIDE SEQUENCE [LARGE SCALE GENOMIC DNA]</scope>
    <source>
        <strain evidence="1 2">CBS 291.85</strain>
    </source>
</reference>
<protein>
    <submittedName>
        <fullName evidence="1">Uncharacterized protein</fullName>
    </submittedName>
</protein>
<dbReference type="EMBL" id="JAACJM010000097">
    <property type="protein sequence ID" value="KAF5347094.1"/>
    <property type="molecule type" value="Genomic_DNA"/>
</dbReference>
<dbReference type="Proteomes" id="UP000559256">
    <property type="component" value="Unassembled WGS sequence"/>
</dbReference>
<dbReference type="AlphaFoldDB" id="A0A8H5CTI6"/>
<keyword evidence="2" id="KW-1185">Reference proteome</keyword>